<feature type="compositionally biased region" description="Polar residues" evidence="2">
    <location>
        <begin position="573"/>
        <end position="585"/>
    </location>
</feature>
<feature type="region of interest" description="Disordered" evidence="2">
    <location>
        <begin position="273"/>
        <end position="298"/>
    </location>
</feature>
<dbReference type="PROSITE" id="PS50297">
    <property type="entry name" value="ANK_REP_REGION"/>
    <property type="match status" value="1"/>
</dbReference>
<dbReference type="Gene3D" id="1.25.40.10">
    <property type="entry name" value="Tetratricopeptide repeat domain"/>
    <property type="match status" value="1"/>
</dbReference>
<dbReference type="GO" id="GO:0005634">
    <property type="term" value="C:nucleus"/>
    <property type="evidence" value="ECO:0007669"/>
    <property type="project" value="TreeGrafter"/>
</dbReference>
<organism evidence="3 4">
    <name type="scientific">Planoprotostelium fungivorum</name>
    <dbReference type="NCBI Taxonomy" id="1890364"/>
    <lineage>
        <taxon>Eukaryota</taxon>
        <taxon>Amoebozoa</taxon>
        <taxon>Evosea</taxon>
        <taxon>Variosea</taxon>
        <taxon>Cavosteliida</taxon>
        <taxon>Cavosteliaceae</taxon>
        <taxon>Planoprotostelium</taxon>
    </lineage>
</organism>
<dbReference type="GO" id="GO:0006457">
    <property type="term" value="P:protein folding"/>
    <property type="evidence" value="ECO:0007669"/>
    <property type="project" value="TreeGrafter"/>
</dbReference>
<feature type="compositionally biased region" description="Basic and acidic residues" evidence="2">
    <location>
        <begin position="402"/>
        <end position="413"/>
    </location>
</feature>
<sequence>MAETPPPHKSRHRSSDGTWHGFHPKIIPTYKERVEKLILAAQRGDVEKANRLVHKKKISPNCQGISGETPLMIAAATGQYDFAKYMIENGALLDISIEGKNAYDFAKASQHSNRDRLMELLYLPPNTPPRSPEPHTRSPQDDAEELNRKAIEAYHEDKTDESIRLYTKAIEKVDNDYQLYCNRAAGHLKAGNFKRARKDAQHSLELKPGYLPAIVRYVQGTAQLGMTEDALHIVDQSLTLYPGEPVLIDLRTKLLDHQVDDLSETTKSWDIAPKHSRRKSDNSDLFSTLPPPRDNRDGVKRLSAVYDIHQVSSVGSVTRGNRPERRGKEGESEGKKEEEKKKKMFTFPRGRRHRKTKSQPEIEDWNEHHSTNSYDEFYSGNLQRGLSTDGVNRSQDSVSSMDSDKSAHSDHVEQPLASTSLLGQAVVVDADGKSEEISQPPKAEEEAKEKEGIVDCVHFNSQKFWLPALELNGHKPSLPIVLCHGLLGFNKLGPVSYWKGIKQDLERQGCKVVVMSVPPTGSIETRAKHLLRNMRKIIEQMEAENSGESNYDPETQIDYVEKSERLGAGGVPNPSSDHGEASSTVPKKRINKVHIIGHSMAGLDCRYLISMLGGHKWIQSLTTLATPHHGSSVADRFTSTIGVDSLLKVMKAVGIPTEAFYQLSPRWLQTEFNPFVLDHPDVLYFSMSGGGGKHPVPSMSLMRLYYKYMKKVEGPNDGLVSIASAKWGEFLGALELDHMDIINWNPWRNTKYIYRNIAYLMATKEKMLGIQ</sequence>
<evidence type="ECO:0000256" key="1">
    <source>
        <dbReference type="PROSITE-ProRule" id="PRU00023"/>
    </source>
</evidence>
<dbReference type="AlphaFoldDB" id="A0A2P6N762"/>
<dbReference type="PROSITE" id="PS50088">
    <property type="entry name" value="ANK_REPEAT"/>
    <property type="match status" value="1"/>
</dbReference>
<feature type="region of interest" description="Disordered" evidence="2">
    <location>
        <begin position="313"/>
        <end position="416"/>
    </location>
</feature>
<gene>
    <name evidence="3" type="ORF">PROFUN_12549</name>
</gene>
<dbReference type="InterPro" id="IPR036770">
    <property type="entry name" value="Ankyrin_rpt-contain_sf"/>
</dbReference>
<dbReference type="EMBL" id="MDYQ01000170">
    <property type="protein sequence ID" value="PRP79795.1"/>
    <property type="molecule type" value="Genomic_DNA"/>
</dbReference>
<dbReference type="Proteomes" id="UP000241769">
    <property type="component" value="Unassembled WGS sequence"/>
</dbReference>
<proteinExistence type="predicted"/>
<feature type="compositionally biased region" description="Polar residues" evidence="2">
    <location>
        <begin position="380"/>
        <end position="401"/>
    </location>
</feature>
<dbReference type="SUPFAM" id="SSF48452">
    <property type="entry name" value="TPR-like"/>
    <property type="match status" value="1"/>
</dbReference>
<reference evidence="3 4" key="1">
    <citation type="journal article" date="2018" name="Genome Biol. Evol.">
        <title>Multiple Roots of Fruiting Body Formation in Amoebozoa.</title>
        <authorList>
            <person name="Hillmann F."/>
            <person name="Forbes G."/>
            <person name="Novohradska S."/>
            <person name="Ferling I."/>
            <person name="Riege K."/>
            <person name="Groth M."/>
            <person name="Westermann M."/>
            <person name="Marz M."/>
            <person name="Spaller T."/>
            <person name="Winckler T."/>
            <person name="Schaap P."/>
            <person name="Glockner G."/>
        </authorList>
    </citation>
    <scope>NUCLEOTIDE SEQUENCE [LARGE SCALE GENOMIC DNA]</scope>
    <source>
        <strain evidence="3 4">Jena</strain>
    </source>
</reference>
<dbReference type="Pfam" id="PF12796">
    <property type="entry name" value="Ank_2"/>
    <property type="match status" value="1"/>
</dbReference>
<evidence type="ECO:0000313" key="4">
    <source>
        <dbReference type="Proteomes" id="UP000241769"/>
    </source>
</evidence>
<dbReference type="InterPro" id="IPR011990">
    <property type="entry name" value="TPR-like_helical_dom_sf"/>
</dbReference>
<keyword evidence="1" id="KW-0040">ANK repeat</keyword>
<dbReference type="SUPFAM" id="SSF53474">
    <property type="entry name" value="alpha/beta-Hydrolases"/>
    <property type="match status" value="1"/>
</dbReference>
<dbReference type="InterPro" id="IPR019734">
    <property type="entry name" value="TPR_rpt"/>
</dbReference>
<dbReference type="GO" id="GO:0030544">
    <property type="term" value="F:Hsp70 protein binding"/>
    <property type="evidence" value="ECO:0007669"/>
    <property type="project" value="TreeGrafter"/>
</dbReference>
<protein>
    <recommendedName>
        <fullName evidence="5">DUF676 domain-containing protein</fullName>
    </recommendedName>
</protein>
<dbReference type="Gene3D" id="3.40.50.1820">
    <property type="entry name" value="alpha/beta hydrolase"/>
    <property type="match status" value="1"/>
</dbReference>
<dbReference type="GO" id="GO:0005829">
    <property type="term" value="C:cytosol"/>
    <property type="evidence" value="ECO:0007669"/>
    <property type="project" value="TreeGrafter"/>
</dbReference>
<dbReference type="PANTHER" id="PTHR46035">
    <property type="entry name" value="TETRATRICOPEPTIDE REPEAT PROTEIN 4"/>
    <property type="match status" value="1"/>
</dbReference>
<dbReference type="PANTHER" id="PTHR46035:SF1">
    <property type="entry name" value="TETRATRICOPEPTIDE REPEAT PROTEIN 4"/>
    <property type="match status" value="1"/>
</dbReference>
<dbReference type="SMART" id="SM00248">
    <property type="entry name" value="ANK"/>
    <property type="match status" value="1"/>
</dbReference>
<comment type="caution">
    <text evidence="3">The sequence shown here is derived from an EMBL/GenBank/DDBJ whole genome shotgun (WGS) entry which is preliminary data.</text>
</comment>
<feature type="compositionally biased region" description="Basic and acidic residues" evidence="2">
    <location>
        <begin position="132"/>
        <end position="144"/>
    </location>
</feature>
<evidence type="ECO:0000313" key="3">
    <source>
        <dbReference type="EMBL" id="PRP79795.1"/>
    </source>
</evidence>
<feature type="region of interest" description="Disordered" evidence="2">
    <location>
        <begin position="566"/>
        <end position="585"/>
    </location>
</feature>
<dbReference type="InterPro" id="IPR029058">
    <property type="entry name" value="AB_hydrolase_fold"/>
</dbReference>
<feature type="region of interest" description="Disordered" evidence="2">
    <location>
        <begin position="1"/>
        <end position="22"/>
    </location>
</feature>
<accession>A0A2P6N762</accession>
<dbReference type="SMART" id="SM00028">
    <property type="entry name" value="TPR"/>
    <property type="match status" value="2"/>
</dbReference>
<dbReference type="Gene3D" id="1.25.40.20">
    <property type="entry name" value="Ankyrin repeat-containing domain"/>
    <property type="match status" value="1"/>
</dbReference>
<name>A0A2P6N762_9EUKA</name>
<feature type="repeat" description="ANK" evidence="1">
    <location>
        <begin position="66"/>
        <end position="98"/>
    </location>
</feature>
<dbReference type="InterPro" id="IPR002110">
    <property type="entry name" value="Ankyrin_rpt"/>
</dbReference>
<dbReference type="GO" id="GO:0051879">
    <property type="term" value="F:Hsp90 protein binding"/>
    <property type="evidence" value="ECO:0007669"/>
    <property type="project" value="TreeGrafter"/>
</dbReference>
<feature type="region of interest" description="Disordered" evidence="2">
    <location>
        <begin position="122"/>
        <end position="144"/>
    </location>
</feature>
<dbReference type="STRING" id="1890364.A0A2P6N762"/>
<evidence type="ECO:0000256" key="2">
    <source>
        <dbReference type="SAM" id="MobiDB-lite"/>
    </source>
</evidence>
<dbReference type="SUPFAM" id="SSF48403">
    <property type="entry name" value="Ankyrin repeat"/>
    <property type="match status" value="1"/>
</dbReference>
<evidence type="ECO:0008006" key="5">
    <source>
        <dbReference type="Google" id="ProtNLM"/>
    </source>
</evidence>
<feature type="compositionally biased region" description="Basic and acidic residues" evidence="2">
    <location>
        <begin position="321"/>
        <end position="341"/>
    </location>
</feature>
<dbReference type="OrthoDB" id="15828at2759"/>
<keyword evidence="4" id="KW-1185">Reference proteome</keyword>
<dbReference type="InParanoid" id="A0A2P6N762"/>